<dbReference type="InterPro" id="IPR016159">
    <property type="entry name" value="Cullin_repeat-like_dom_sf"/>
</dbReference>
<keyword evidence="3" id="KW-0653">Protein transport</keyword>
<gene>
    <name evidence="5" type="ORF">Cni_G16515</name>
</gene>
<comment type="similarity">
    <text evidence="1 3">Belongs to the EXO70 family.</text>
</comment>
<sequence length="637" mass="72746">MAGCVYVGAAQVEGRHVMQEGTESLSTEMVEIIADLGVQFSNLKTAEEVGICDIEEQLKELHQKILIWDADKSPIWERIPSQASDFLRDVREIRELNEVLGLLHSSNKDEKHNELLNFAERILQMAMARLEDELGELLVQCNQPLEPGSMSFHSAEDESMDFSISSFDEESVEGPLQGNAAKESNNVVIDSIQNGLVTAIASIANLMFLSNYEKEFCQSYIMIRKGALEEYLSVLQIEKFSIDEVIKMEWNVLNSMIKKWNQAIHIFIQVCVARERCLCDLVFGELPKSIRESCFLDISKNSILQLLSIAMAIAISPPKPEKLFRILDTYEALNDVLVDMEHFFPENYGFSILNECREVLQRLKELVSKTIEEFKYKIQSHITSTPFAGGGVHHLTKYVMNYIKALSAFSETLDVILEGQHASGRSLMSEDGGRQTSLNQSPLATHLKTVALILEANLEHKSQLYNDGSLKNIFMMNNVWYMVDKVKNSDLRNFFGDEWIRAHIGKFQTHARSYERTSWSSVISFLKEEGISRPNGSSPSLSVLKDRFRGFNHAFEEVYKAQTAWIVPNDLLREDLRIAVSNHLIQAYRTFEGRYAGHLDGERHRERYIKYTADNLEEFLLDLFEGSPKSLPTQRRR</sequence>
<evidence type="ECO:0000313" key="6">
    <source>
        <dbReference type="Proteomes" id="UP001327560"/>
    </source>
</evidence>
<dbReference type="EMBL" id="CP136894">
    <property type="protein sequence ID" value="WOL07767.1"/>
    <property type="molecule type" value="Genomic_DNA"/>
</dbReference>
<comment type="function">
    <text evidence="3">Component of the exocyst complex.</text>
</comment>
<dbReference type="Pfam" id="PF03081">
    <property type="entry name" value="Exo70_C"/>
    <property type="match status" value="1"/>
</dbReference>
<accession>A0AAQ3KFG9</accession>
<dbReference type="GO" id="GO:0005546">
    <property type="term" value="F:phosphatidylinositol-4,5-bisphosphate binding"/>
    <property type="evidence" value="ECO:0007669"/>
    <property type="project" value="InterPro"/>
</dbReference>
<dbReference type="InterPro" id="IPR004140">
    <property type="entry name" value="Exo70"/>
</dbReference>
<protein>
    <recommendedName>
        <fullName evidence="3">Exocyst subunit Exo70 family protein</fullName>
    </recommendedName>
</protein>
<dbReference type="PANTHER" id="PTHR12542:SF49">
    <property type="entry name" value="EXOCYST SUBUNIT EXO70 FAMILY PROTEIN"/>
    <property type="match status" value="1"/>
</dbReference>
<evidence type="ECO:0000259" key="4">
    <source>
        <dbReference type="Pfam" id="PF03081"/>
    </source>
</evidence>
<dbReference type="Proteomes" id="UP001327560">
    <property type="component" value="Chromosome 5"/>
</dbReference>
<dbReference type="Gene3D" id="1.20.1280.170">
    <property type="entry name" value="Exocyst complex component Exo70"/>
    <property type="match status" value="1"/>
</dbReference>
<name>A0AAQ3KFG9_9LILI</name>
<feature type="domain" description="Exocyst complex subunit Exo70 C-terminal" evidence="4">
    <location>
        <begin position="258"/>
        <end position="622"/>
    </location>
</feature>
<evidence type="ECO:0000313" key="5">
    <source>
        <dbReference type="EMBL" id="WOL07767.1"/>
    </source>
</evidence>
<keyword evidence="3" id="KW-0268">Exocytosis</keyword>
<evidence type="ECO:0000256" key="2">
    <source>
        <dbReference type="ARBA" id="ARBA00022448"/>
    </source>
</evidence>
<dbReference type="AlphaFoldDB" id="A0AAQ3KFG9"/>
<keyword evidence="2 3" id="KW-0813">Transport</keyword>
<dbReference type="InterPro" id="IPR046364">
    <property type="entry name" value="Exo70_C"/>
</dbReference>
<dbReference type="PANTHER" id="PTHR12542">
    <property type="entry name" value="EXOCYST COMPLEX PROTEIN EXO70"/>
    <property type="match status" value="1"/>
</dbReference>
<dbReference type="GO" id="GO:0006887">
    <property type="term" value="P:exocytosis"/>
    <property type="evidence" value="ECO:0007669"/>
    <property type="project" value="UniProtKB-KW"/>
</dbReference>
<dbReference type="SUPFAM" id="SSF74788">
    <property type="entry name" value="Cullin repeat-like"/>
    <property type="match status" value="1"/>
</dbReference>
<dbReference type="GO" id="GO:0015031">
    <property type="term" value="P:protein transport"/>
    <property type="evidence" value="ECO:0007669"/>
    <property type="project" value="UniProtKB-KW"/>
</dbReference>
<dbReference type="Pfam" id="PF20669">
    <property type="entry name" value="Exo70_N"/>
    <property type="match status" value="1"/>
</dbReference>
<proteinExistence type="inferred from homology"/>
<dbReference type="GO" id="GO:0000145">
    <property type="term" value="C:exocyst"/>
    <property type="evidence" value="ECO:0007669"/>
    <property type="project" value="InterPro"/>
</dbReference>
<keyword evidence="6" id="KW-1185">Reference proteome</keyword>
<evidence type="ECO:0000256" key="3">
    <source>
        <dbReference type="RuleBase" id="RU365026"/>
    </source>
</evidence>
<reference evidence="5 6" key="1">
    <citation type="submission" date="2023-10" db="EMBL/GenBank/DDBJ databases">
        <title>Chromosome-scale genome assembly provides insights into flower coloration mechanisms of Canna indica.</title>
        <authorList>
            <person name="Li C."/>
        </authorList>
    </citation>
    <scope>NUCLEOTIDE SEQUENCE [LARGE SCALE GENOMIC DNA]</scope>
    <source>
        <tissue evidence="5">Flower</tissue>
    </source>
</reference>
<evidence type="ECO:0000256" key="1">
    <source>
        <dbReference type="ARBA" id="ARBA00006756"/>
    </source>
</evidence>
<organism evidence="5 6">
    <name type="scientific">Canna indica</name>
    <name type="common">Indian-shot</name>
    <dbReference type="NCBI Taxonomy" id="4628"/>
    <lineage>
        <taxon>Eukaryota</taxon>
        <taxon>Viridiplantae</taxon>
        <taxon>Streptophyta</taxon>
        <taxon>Embryophyta</taxon>
        <taxon>Tracheophyta</taxon>
        <taxon>Spermatophyta</taxon>
        <taxon>Magnoliopsida</taxon>
        <taxon>Liliopsida</taxon>
        <taxon>Zingiberales</taxon>
        <taxon>Cannaceae</taxon>
        <taxon>Canna</taxon>
    </lineage>
</organism>